<evidence type="ECO:0000259" key="4">
    <source>
        <dbReference type="PROSITE" id="PS50278"/>
    </source>
</evidence>
<evidence type="ECO:0000256" key="3">
    <source>
        <dbReference type="SAM" id="SignalP"/>
    </source>
</evidence>
<feature type="compositionally biased region" description="Polar residues" evidence="2">
    <location>
        <begin position="297"/>
        <end position="312"/>
    </location>
</feature>
<evidence type="ECO:0000256" key="2">
    <source>
        <dbReference type="SAM" id="MobiDB-lite"/>
    </source>
</evidence>
<dbReference type="PANTHER" id="PTHR21719:SF1">
    <property type="entry name" value="FI06402P-RELATED"/>
    <property type="match status" value="1"/>
</dbReference>
<name>A0ABQ8JV41_DERPT</name>
<accession>A0ABQ8JV41</accession>
<comment type="similarity">
    <text evidence="1">Belongs to the PDGF/VEGF growth factor family.</text>
</comment>
<keyword evidence="1" id="KW-0339">Growth factor</keyword>
<dbReference type="PANTHER" id="PTHR21719">
    <property type="entry name" value="FI06402P-RELATED"/>
    <property type="match status" value="1"/>
</dbReference>
<gene>
    <name evidence="5" type="ORF">DERP_011027</name>
</gene>
<reference evidence="5 6" key="2">
    <citation type="journal article" date="2022" name="Mol. Biol. Evol.">
        <title>Comparative Genomics Reveals Insights into the Divergent Evolution of Astigmatic Mites and Household Pest Adaptations.</title>
        <authorList>
            <person name="Xiong Q."/>
            <person name="Wan A.T."/>
            <person name="Liu X."/>
            <person name="Fung C.S."/>
            <person name="Xiao X."/>
            <person name="Malainual N."/>
            <person name="Hou J."/>
            <person name="Wang L."/>
            <person name="Wang M."/>
            <person name="Yang K.Y."/>
            <person name="Cui Y."/>
            <person name="Leung E.L."/>
            <person name="Nong W."/>
            <person name="Shin S.K."/>
            <person name="Au S.W."/>
            <person name="Jeong K.Y."/>
            <person name="Chew F.T."/>
            <person name="Hui J.H."/>
            <person name="Leung T.F."/>
            <person name="Tungtrongchitr A."/>
            <person name="Zhong N."/>
            <person name="Liu Z."/>
            <person name="Tsui S.K."/>
        </authorList>
    </citation>
    <scope>NUCLEOTIDE SEQUENCE [LARGE SCALE GENOMIC DNA]</scope>
    <source>
        <strain evidence="5">Derp</strain>
    </source>
</reference>
<proteinExistence type="inferred from homology"/>
<dbReference type="InterPro" id="IPR029034">
    <property type="entry name" value="Cystine-knot_cytokine"/>
</dbReference>
<feature type="region of interest" description="Disordered" evidence="2">
    <location>
        <begin position="258"/>
        <end position="312"/>
    </location>
</feature>
<feature type="chain" id="PRO_5047168725" description="Platelet-derived growth factor (PDGF) family profile domain-containing protein" evidence="3">
    <location>
        <begin position="20"/>
        <end position="401"/>
    </location>
</feature>
<reference evidence="5 6" key="1">
    <citation type="journal article" date="2018" name="J. Allergy Clin. Immunol.">
        <title>High-quality assembly of Dermatophagoides pteronyssinus genome and transcriptome reveals a wide range of novel allergens.</title>
        <authorList>
            <person name="Liu X.Y."/>
            <person name="Yang K.Y."/>
            <person name="Wang M.Q."/>
            <person name="Kwok J.S."/>
            <person name="Zeng X."/>
            <person name="Yang Z."/>
            <person name="Xiao X.J."/>
            <person name="Lau C.P."/>
            <person name="Li Y."/>
            <person name="Huang Z.M."/>
            <person name="Ba J.G."/>
            <person name="Yim A.K."/>
            <person name="Ouyang C.Y."/>
            <person name="Ngai S.M."/>
            <person name="Chan T.F."/>
            <person name="Leung E.L."/>
            <person name="Liu L."/>
            <person name="Liu Z.G."/>
            <person name="Tsui S.K."/>
        </authorList>
    </citation>
    <scope>NUCLEOTIDE SEQUENCE [LARGE SCALE GENOMIC DNA]</scope>
    <source>
        <strain evidence="5">Derp</strain>
    </source>
</reference>
<feature type="domain" description="Platelet-derived growth factor (PDGF) family profile" evidence="4">
    <location>
        <begin position="63"/>
        <end position="144"/>
    </location>
</feature>
<comment type="caution">
    <text evidence="5">The sequence shown here is derived from an EMBL/GenBank/DDBJ whole genome shotgun (WGS) entry which is preliminary data.</text>
</comment>
<keyword evidence="3" id="KW-0732">Signal</keyword>
<sequence length="401" mass="46563">MMLTITIILLSTIIDLNFGQHMSSQNYRRQMNMMRQLAQKAYEHGIRINEDAQCSKPRPELIYLNDSKKIYLPRATLLHRCSDLTGCCPHATHSCQPSRVEKLTLYFFVIGVPKSSSTILRRNQNIEQLTFINHTECSCKPIDTMWSPEKSNTIDSMMMNDINDRNDSIEQFRNIRDPSSSNTIIDYRPIISMTNHHKKPTVVLQARNNNGNVDYHQNYYHHHHHQSQTHSNQHHSMYQETENILKYWAKIMGYNVDKSSSVNNNPHYKIQSPKKRTTTIISNGKPNKTRRVAPSSGHKSNYSPNDNQISSRSSVTFETPDVQYHYSTNHGTKNQLINLPSNYQQYSMDNLNSIQQISMDMPSNDQIVYYLTKNTGNDQQLTLNDDDDYDDGKIIYSLENY</sequence>
<dbReference type="Gene3D" id="2.10.90.10">
    <property type="entry name" value="Cystine-knot cytokines"/>
    <property type="match status" value="1"/>
</dbReference>
<evidence type="ECO:0000256" key="1">
    <source>
        <dbReference type="RuleBase" id="RU003818"/>
    </source>
</evidence>
<dbReference type="SUPFAM" id="SSF57501">
    <property type="entry name" value="Cystine-knot cytokines"/>
    <property type="match status" value="1"/>
</dbReference>
<feature type="signal peptide" evidence="3">
    <location>
        <begin position="1"/>
        <end position="19"/>
    </location>
</feature>
<organism evidence="5 6">
    <name type="scientific">Dermatophagoides pteronyssinus</name>
    <name type="common">European house dust mite</name>
    <dbReference type="NCBI Taxonomy" id="6956"/>
    <lineage>
        <taxon>Eukaryota</taxon>
        <taxon>Metazoa</taxon>
        <taxon>Ecdysozoa</taxon>
        <taxon>Arthropoda</taxon>
        <taxon>Chelicerata</taxon>
        <taxon>Arachnida</taxon>
        <taxon>Acari</taxon>
        <taxon>Acariformes</taxon>
        <taxon>Sarcoptiformes</taxon>
        <taxon>Astigmata</taxon>
        <taxon>Psoroptidia</taxon>
        <taxon>Analgoidea</taxon>
        <taxon>Pyroglyphidae</taxon>
        <taxon>Dermatophagoidinae</taxon>
        <taxon>Dermatophagoides</taxon>
    </lineage>
</organism>
<protein>
    <recommendedName>
        <fullName evidence="4">Platelet-derived growth factor (PDGF) family profile domain-containing protein</fullName>
    </recommendedName>
</protein>
<dbReference type="PROSITE" id="PS50278">
    <property type="entry name" value="PDGF_2"/>
    <property type="match status" value="1"/>
</dbReference>
<evidence type="ECO:0000313" key="6">
    <source>
        <dbReference type="Proteomes" id="UP000887458"/>
    </source>
</evidence>
<dbReference type="SMART" id="SM00141">
    <property type="entry name" value="PDGF"/>
    <property type="match status" value="1"/>
</dbReference>
<evidence type="ECO:0000313" key="5">
    <source>
        <dbReference type="EMBL" id="KAH9426458.1"/>
    </source>
</evidence>
<dbReference type="InterPro" id="IPR000072">
    <property type="entry name" value="PDGF/VEGF_dom"/>
</dbReference>
<dbReference type="Proteomes" id="UP000887458">
    <property type="component" value="Unassembled WGS sequence"/>
</dbReference>
<dbReference type="EMBL" id="NJHN03000010">
    <property type="protein sequence ID" value="KAH9426458.1"/>
    <property type="molecule type" value="Genomic_DNA"/>
</dbReference>
<keyword evidence="6" id="KW-1185">Reference proteome</keyword>
<dbReference type="Pfam" id="PF00341">
    <property type="entry name" value="PDGF"/>
    <property type="match status" value="1"/>
</dbReference>